<dbReference type="STRING" id="1219011.GCA_001895045_03340"/>
<evidence type="ECO:0000256" key="8">
    <source>
        <dbReference type="ARBA" id="ARBA00022977"/>
    </source>
</evidence>
<comment type="catalytic activity">
    <reaction evidence="11">
        <text>N(6)-(pyridoxal phosphate)-L-lysyl-[4-amino-5-hydroxymethyl-2-methylpyrimidine phosphate synthase] + L-histidyl-[4-amino-5-hydroxymethyl-2-methylpyrimidine phosphate synthase] + 2 Fe(3+) + 4 H2O = L-lysyl-[4-amino-5-hydroxymethyl-2-methylpyrimidine phosphate synthase] + (2S)-2-amino-5-hydroxy-4-oxopentanoyl-[4-amino-5-hydroxymethyl-2-methylpyrimidine phosphate synthase] + 4-amino-2-methyl-5-(phosphooxymethyl)pyrimidine + 3-oxopropanoate + 2 Fe(2+) + 2 H(+)</text>
        <dbReference type="Rhea" id="RHEA:65756"/>
        <dbReference type="Rhea" id="RHEA-COMP:16892"/>
        <dbReference type="Rhea" id="RHEA-COMP:16893"/>
        <dbReference type="Rhea" id="RHEA-COMP:16894"/>
        <dbReference type="Rhea" id="RHEA-COMP:16895"/>
        <dbReference type="ChEBI" id="CHEBI:15377"/>
        <dbReference type="ChEBI" id="CHEBI:15378"/>
        <dbReference type="ChEBI" id="CHEBI:29033"/>
        <dbReference type="ChEBI" id="CHEBI:29034"/>
        <dbReference type="ChEBI" id="CHEBI:29969"/>
        <dbReference type="ChEBI" id="CHEBI:29979"/>
        <dbReference type="ChEBI" id="CHEBI:33190"/>
        <dbReference type="ChEBI" id="CHEBI:58354"/>
        <dbReference type="ChEBI" id="CHEBI:143915"/>
        <dbReference type="ChEBI" id="CHEBI:157692"/>
    </reaction>
    <physiologicalReaction direction="left-to-right" evidence="11">
        <dbReference type="Rhea" id="RHEA:65757"/>
    </physiologicalReaction>
</comment>
<dbReference type="AlphaFoldDB" id="A0A2X4XJC2"/>
<evidence type="ECO:0000256" key="12">
    <source>
        <dbReference type="SAM" id="SignalP"/>
    </source>
</evidence>
<evidence type="ECO:0000259" key="13">
    <source>
        <dbReference type="Pfam" id="PF09084"/>
    </source>
</evidence>
<evidence type="ECO:0000256" key="4">
    <source>
        <dbReference type="ARBA" id="ARBA00011738"/>
    </source>
</evidence>
<name>A0A2X4XJC2_9NOCA</name>
<evidence type="ECO:0000256" key="7">
    <source>
        <dbReference type="ARBA" id="ARBA00022898"/>
    </source>
</evidence>
<evidence type="ECO:0000256" key="5">
    <source>
        <dbReference type="ARBA" id="ARBA00022679"/>
    </source>
</evidence>
<dbReference type="PROSITE" id="PS51318">
    <property type="entry name" value="TAT"/>
    <property type="match status" value="1"/>
</dbReference>
<keyword evidence="6" id="KW-0479">Metal-binding</keyword>
<sequence length="351" mass="36813">MSAHPFTGPGLSRRTFLRGTAVGALGFAAAGTLAACGSGDSTTDSDTVRVAFGWILNTEFGGYYVADDKGYYAEEGLTVEFQGGGPNAPTPMQAVAAGSADIGVAAGAADLYTAIGQGNDFVALGAQFQVSPAGLLSLSDKPIRTPQDLASARILGQEGIQTTLDAVLIGAGLDPVYDFTPVGFDPSPLVEGQGDCYTCFVTNQPITLEQQYGLRKGDGYEVVTFSELGSTQYADLVFVERAALDANRDKIVRFMRATMRGWEDYLADPAAAAQLAVGKYGVDLGLEEAQQIRQAELQVPLVESPSGLFSMDVAQMEGPMWQALTAGGYENLPEPSSFVDLAVVAEARSSQ</sequence>
<dbReference type="EMBL" id="LS483468">
    <property type="protein sequence ID" value="SQI36724.1"/>
    <property type="molecule type" value="Genomic_DNA"/>
</dbReference>
<evidence type="ECO:0000313" key="15">
    <source>
        <dbReference type="Proteomes" id="UP000249091"/>
    </source>
</evidence>
<dbReference type="PANTHER" id="PTHR31528:SF1">
    <property type="entry name" value="4-AMINO-5-HYDROXYMETHYL-2-METHYLPYRIMIDINE PHOSPHATE SYNTHASE THI11-RELATED"/>
    <property type="match status" value="1"/>
</dbReference>
<accession>A0A2X4XJC2</accession>
<keyword evidence="9" id="KW-0408">Iron</keyword>
<feature type="chain" id="PRO_5038425107" description="Thiamine pyrimidine synthase" evidence="12">
    <location>
        <begin position="35"/>
        <end position="351"/>
    </location>
</feature>
<dbReference type="Gene3D" id="3.40.190.10">
    <property type="entry name" value="Periplasmic binding protein-like II"/>
    <property type="match status" value="2"/>
</dbReference>
<reference evidence="14 15" key="1">
    <citation type="submission" date="2018-06" db="EMBL/GenBank/DDBJ databases">
        <authorList>
            <consortium name="Pathogen Informatics"/>
            <person name="Doyle S."/>
        </authorList>
    </citation>
    <scope>NUCLEOTIDE SEQUENCE [LARGE SCALE GENOMIC DNA]</scope>
    <source>
        <strain evidence="14 15">NCTC10994</strain>
    </source>
</reference>
<evidence type="ECO:0000256" key="3">
    <source>
        <dbReference type="ARBA" id="ARBA00009406"/>
    </source>
</evidence>
<comment type="subunit">
    <text evidence="4">Homodimer.</text>
</comment>
<protein>
    <recommendedName>
        <fullName evidence="10">Thiamine pyrimidine synthase</fullName>
    </recommendedName>
</protein>
<comment type="pathway">
    <text evidence="2">Cofactor biosynthesis; thiamine diphosphate biosynthesis.</text>
</comment>
<keyword evidence="8" id="KW-0784">Thiamine biosynthesis</keyword>
<keyword evidence="5" id="KW-0808">Transferase</keyword>
<feature type="domain" description="SsuA/THI5-like" evidence="13">
    <location>
        <begin position="57"/>
        <end position="272"/>
    </location>
</feature>
<evidence type="ECO:0000256" key="11">
    <source>
        <dbReference type="ARBA" id="ARBA00048179"/>
    </source>
</evidence>
<evidence type="ECO:0000256" key="9">
    <source>
        <dbReference type="ARBA" id="ARBA00023004"/>
    </source>
</evidence>
<feature type="signal peptide" evidence="12">
    <location>
        <begin position="1"/>
        <end position="34"/>
    </location>
</feature>
<evidence type="ECO:0000313" key="14">
    <source>
        <dbReference type="EMBL" id="SQI36724.1"/>
    </source>
</evidence>
<proteinExistence type="inferred from homology"/>
<dbReference type="GO" id="GO:0009228">
    <property type="term" value="P:thiamine biosynthetic process"/>
    <property type="evidence" value="ECO:0007669"/>
    <property type="project" value="UniProtKB-KW"/>
</dbReference>
<dbReference type="KEGG" id="rcr:NCTC10994_03395"/>
<dbReference type="Pfam" id="PF09084">
    <property type="entry name" value="NMT1"/>
    <property type="match status" value="1"/>
</dbReference>
<comment type="function">
    <text evidence="1">Responsible for the formation of the pyrimidine heterocycle in the thiamine biosynthesis pathway. Catalyzes the formation of hydroxymethylpyrimidine phosphate (HMP-P) from histidine and pyridoxal phosphate (PLP). The protein uses PLP and the active site histidine to form HMP-P, generating an inactive enzyme. The enzyme can only undergo a single turnover, which suggests it is a suicide enzyme.</text>
</comment>
<keyword evidence="15" id="KW-1185">Reference proteome</keyword>
<evidence type="ECO:0000256" key="10">
    <source>
        <dbReference type="ARBA" id="ARBA00033171"/>
    </source>
</evidence>
<keyword evidence="12" id="KW-0732">Signal</keyword>
<dbReference type="PANTHER" id="PTHR31528">
    <property type="entry name" value="4-AMINO-5-HYDROXYMETHYL-2-METHYLPYRIMIDINE PHOSPHATE SYNTHASE THI11-RELATED"/>
    <property type="match status" value="1"/>
</dbReference>
<dbReference type="GO" id="GO:0016740">
    <property type="term" value="F:transferase activity"/>
    <property type="evidence" value="ECO:0007669"/>
    <property type="project" value="UniProtKB-KW"/>
</dbReference>
<evidence type="ECO:0000256" key="2">
    <source>
        <dbReference type="ARBA" id="ARBA00004948"/>
    </source>
</evidence>
<evidence type="ECO:0000256" key="6">
    <source>
        <dbReference type="ARBA" id="ARBA00022723"/>
    </source>
</evidence>
<comment type="similarity">
    <text evidence="3">Belongs to the NMT1/THI5 family.</text>
</comment>
<keyword evidence="7" id="KW-0663">Pyridoxal phosphate</keyword>
<dbReference type="InterPro" id="IPR006311">
    <property type="entry name" value="TAT_signal"/>
</dbReference>
<gene>
    <name evidence="14" type="ORF">NCTC10994_03395</name>
</gene>
<dbReference type="Proteomes" id="UP000249091">
    <property type="component" value="Chromosome 1"/>
</dbReference>
<dbReference type="InterPro" id="IPR015168">
    <property type="entry name" value="SsuA/THI5"/>
</dbReference>
<dbReference type="GO" id="GO:0046872">
    <property type="term" value="F:metal ion binding"/>
    <property type="evidence" value="ECO:0007669"/>
    <property type="project" value="UniProtKB-KW"/>
</dbReference>
<dbReference type="RefSeq" id="WP_072702821.1">
    <property type="nucleotide sequence ID" value="NZ_JAFBBL010000001.1"/>
</dbReference>
<dbReference type="InterPro" id="IPR027939">
    <property type="entry name" value="NMT1/THI5"/>
</dbReference>
<organism evidence="14 15">
    <name type="scientific">Rhodococcus coprophilus</name>
    <dbReference type="NCBI Taxonomy" id="38310"/>
    <lineage>
        <taxon>Bacteria</taxon>
        <taxon>Bacillati</taxon>
        <taxon>Actinomycetota</taxon>
        <taxon>Actinomycetes</taxon>
        <taxon>Mycobacteriales</taxon>
        <taxon>Nocardiaceae</taxon>
        <taxon>Rhodococcus</taxon>
    </lineage>
</organism>
<dbReference type="SUPFAM" id="SSF53850">
    <property type="entry name" value="Periplasmic binding protein-like II"/>
    <property type="match status" value="1"/>
</dbReference>
<evidence type="ECO:0000256" key="1">
    <source>
        <dbReference type="ARBA" id="ARBA00003469"/>
    </source>
</evidence>